<dbReference type="CDD" id="cd03418">
    <property type="entry name" value="GRX_GRXb_1_3_like"/>
    <property type="match status" value="1"/>
</dbReference>
<evidence type="ECO:0000313" key="7">
    <source>
        <dbReference type="EMBL" id="EQD36972.1"/>
    </source>
</evidence>
<gene>
    <name evidence="7" type="ORF">B1B_16306</name>
</gene>
<protein>
    <submittedName>
        <fullName evidence="7">Glutaredoxin, GrxC</fullName>
    </submittedName>
</protein>
<dbReference type="PRINTS" id="PR00160">
    <property type="entry name" value="GLUTAREDOXIN"/>
</dbReference>
<keyword evidence="2" id="KW-0813">Transport</keyword>
<dbReference type="PANTHER" id="PTHR45694">
    <property type="entry name" value="GLUTAREDOXIN 2"/>
    <property type="match status" value="1"/>
</dbReference>
<feature type="domain" description="Glutaredoxin" evidence="6">
    <location>
        <begin position="14"/>
        <end position="74"/>
    </location>
</feature>
<dbReference type="Gene3D" id="3.40.30.10">
    <property type="entry name" value="Glutaredoxin"/>
    <property type="match status" value="1"/>
</dbReference>
<keyword evidence="4" id="KW-1015">Disulfide bond</keyword>
<dbReference type="InterPro" id="IPR011900">
    <property type="entry name" value="GRX_bact"/>
</dbReference>
<organism evidence="7">
    <name type="scientific">mine drainage metagenome</name>
    <dbReference type="NCBI Taxonomy" id="410659"/>
    <lineage>
        <taxon>unclassified sequences</taxon>
        <taxon>metagenomes</taxon>
        <taxon>ecological metagenomes</taxon>
    </lineage>
</organism>
<dbReference type="EMBL" id="AUZY01010845">
    <property type="protein sequence ID" value="EQD36972.1"/>
    <property type="molecule type" value="Genomic_DNA"/>
</dbReference>
<evidence type="ECO:0000256" key="3">
    <source>
        <dbReference type="ARBA" id="ARBA00022982"/>
    </source>
</evidence>
<reference evidence="7" key="1">
    <citation type="submission" date="2013-08" db="EMBL/GenBank/DDBJ databases">
        <authorList>
            <person name="Mendez C."/>
            <person name="Richter M."/>
            <person name="Ferrer M."/>
            <person name="Sanchez J."/>
        </authorList>
    </citation>
    <scope>NUCLEOTIDE SEQUENCE</scope>
</reference>
<evidence type="ECO:0000256" key="4">
    <source>
        <dbReference type="ARBA" id="ARBA00023157"/>
    </source>
</evidence>
<dbReference type="InterPro" id="IPR002109">
    <property type="entry name" value="Glutaredoxin"/>
</dbReference>
<dbReference type="GO" id="GO:0015038">
    <property type="term" value="F:glutathione disulfide oxidoreductase activity"/>
    <property type="evidence" value="ECO:0007669"/>
    <property type="project" value="TreeGrafter"/>
</dbReference>
<accession>T0YYF0</accession>
<dbReference type="Pfam" id="PF00462">
    <property type="entry name" value="Glutaredoxin"/>
    <property type="match status" value="1"/>
</dbReference>
<dbReference type="NCBIfam" id="TIGR02181">
    <property type="entry name" value="GRX_bact"/>
    <property type="match status" value="1"/>
</dbReference>
<dbReference type="AlphaFoldDB" id="T0YYF0"/>
<evidence type="ECO:0000256" key="5">
    <source>
        <dbReference type="ARBA" id="ARBA00023284"/>
    </source>
</evidence>
<sequence>MFIKQEFAVSQPPILIYTTAVCPYCVAAKNLLKARGLGYNEMRVDSDPAARETMLARSAGRRTVPQIFIGAQHVGGFDDLAAADRDGRLAAWLTEQGT</sequence>
<comment type="similarity">
    <text evidence="1">Belongs to the glutaredoxin family.</text>
</comment>
<dbReference type="PROSITE" id="PS00195">
    <property type="entry name" value="GLUTAREDOXIN_1"/>
    <property type="match status" value="1"/>
</dbReference>
<dbReference type="InterPro" id="IPR036249">
    <property type="entry name" value="Thioredoxin-like_sf"/>
</dbReference>
<proteinExistence type="inferred from homology"/>
<keyword evidence="5" id="KW-0676">Redox-active center</keyword>
<dbReference type="InterPro" id="IPR011767">
    <property type="entry name" value="GLR_AS"/>
</dbReference>
<dbReference type="GO" id="GO:0034599">
    <property type="term" value="P:cellular response to oxidative stress"/>
    <property type="evidence" value="ECO:0007669"/>
    <property type="project" value="TreeGrafter"/>
</dbReference>
<comment type="caution">
    <text evidence="7">The sequence shown here is derived from an EMBL/GenBank/DDBJ whole genome shotgun (WGS) entry which is preliminary data.</text>
</comment>
<dbReference type="InterPro" id="IPR014025">
    <property type="entry name" value="Glutaredoxin_subgr"/>
</dbReference>
<name>T0YYF0_9ZZZZ</name>
<dbReference type="PANTHER" id="PTHR45694:SF18">
    <property type="entry name" value="GLUTAREDOXIN-1-RELATED"/>
    <property type="match status" value="1"/>
</dbReference>
<evidence type="ECO:0000256" key="2">
    <source>
        <dbReference type="ARBA" id="ARBA00022448"/>
    </source>
</evidence>
<evidence type="ECO:0000256" key="1">
    <source>
        <dbReference type="ARBA" id="ARBA00007787"/>
    </source>
</evidence>
<dbReference type="GO" id="GO:0005737">
    <property type="term" value="C:cytoplasm"/>
    <property type="evidence" value="ECO:0007669"/>
    <property type="project" value="TreeGrafter"/>
</dbReference>
<keyword evidence="3" id="KW-0249">Electron transport</keyword>
<dbReference type="PROSITE" id="PS51354">
    <property type="entry name" value="GLUTAREDOXIN_2"/>
    <property type="match status" value="1"/>
</dbReference>
<dbReference type="SUPFAM" id="SSF52833">
    <property type="entry name" value="Thioredoxin-like"/>
    <property type="match status" value="1"/>
</dbReference>
<dbReference type="GO" id="GO:0045454">
    <property type="term" value="P:cell redox homeostasis"/>
    <property type="evidence" value="ECO:0007669"/>
    <property type="project" value="InterPro"/>
</dbReference>
<evidence type="ECO:0000259" key="6">
    <source>
        <dbReference type="Pfam" id="PF00462"/>
    </source>
</evidence>
<reference evidence="7" key="2">
    <citation type="journal article" date="2014" name="ISME J.">
        <title>Microbial stratification in low pH oxic and suboxic macroscopic growths along an acid mine drainage.</title>
        <authorList>
            <person name="Mendez-Garcia C."/>
            <person name="Mesa V."/>
            <person name="Sprenger R.R."/>
            <person name="Richter M."/>
            <person name="Diez M.S."/>
            <person name="Solano J."/>
            <person name="Bargiela R."/>
            <person name="Golyshina O.V."/>
            <person name="Manteca A."/>
            <person name="Ramos J.L."/>
            <person name="Gallego J.R."/>
            <person name="Llorente I."/>
            <person name="Martins Dos Santos V.A."/>
            <person name="Jensen O.N."/>
            <person name="Pelaez A.I."/>
            <person name="Sanchez J."/>
            <person name="Ferrer M."/>
        </authorList>
    </citation>
    <scope>NUCLEOTIDE SEQUENCE</scope>
</reference>